<protein>
    <recommendedName>
        <fullName evidence="6">NAD(P)-binding protein</fullName>
    </recommendedName>
</protein>
<dbReference type="AlphaFoldDB" id="A0A0D2AY83"/>
<dbReference type="HOGENOM" id="CLU_010194_13_3_1"/>
<keyword evidence="5" id="KW-1185">Reference proteome</keyword>
<organism evidence="4 5">
    <name type="scientific">Verruconis gallopava</name>
    <dbReference type="NCBI Taxonomy" id="253628"/>
    <lineage>
        <taxon>Eukaryota</taxon>
        <taxon>Fungi</taxon>
        <taxon>Dikarya</taxon>
        <taxon>Ascomycota</taxon>
        <taxon>Pezizomycotina</taxon>
        <taxon>Dothideomycetes</taxon>
        <taxon>Pleosporomycetidae</taxon>
        <taxon>Venturiales</taxon>
        <taxon>Sympoventuriaceae</taxon>
        <taxon>Verruconis</taxon>
    </lineage>
</organism>
<evidence type="ECO:0000256" key="2">
    <source>
        <dbReference type="ARBA" id="ARBA00022857"/>
    </source>
</evidence>
<evidence type="ECO:0000313" key="5">
    <source>
        <dbReference type="Proteomes" id="UP000053259"/>
    </source>
</evidence>
<proteinExistence type="inferred from homology"/>
<evidence type="ECO:0000256" key="3">
    <source>
        <dbReference type="ARBA" id="ARBA00023002"/>
    </source>
</evidence>
<dbReference type="InterPro" id="IPR020904">
    <property type="entry name" value="Sc_DH/Rdtase_CS"/>
</dbReference>
<dbReference type="GeneID" id="27312893"/>
<name>A0A0D2AY83_9PEZI</name>
<evidence type="ECO:0000256" key="1">
    <source>
        <dbReference type="ARBA" id="ARBA00006484"/>
    </source>
</evidence>
<dbReference type="GO" id="GO:0016616">
    <property type="term" value="F:oxidoreductase activity, acting on the CH-OH group of donors, NAD or NADP as acceptor"/>
    <property type="evidence" value="ECO:0007669"/>
    <property type="project" value="TreeGrafter"/>
</dbReference>
<dbReference type="InParanoid" id="A0A0D2AY83"/>
<dbReference type="PRINTS" id="PR00081">
    <property type="entry name" value="GDHRDH"/>
</dbReference>
<dbReference type="Proteomes" id="UP000053259">
    <property type="component" value="Unassembled WGS sequence"/>
</dbReference>
<dbReference type="InterPro" id="IPR002347">
    <property type="entry name" value="SDR_fam"/>
</dbReference>
<dbReference type="PANTHER" id="PTHR44229">
    <property type="entry name" value="15-HYDROXYPROSTAGLANDIN DEHYDROGENASE [NAD(+)]"/>
    <property type="match status" value="1"/>
</dbReference>
<dbReference type="VEuPathDB" id="FungiDB:PV09_04920"/>
<gene>
    <name evidence="4" type="ORF">PV09_04920</name>
</gene>
<keyword evidence="3" id="KW-0560">Oxidoreductase</keyword>
<dbReference type="OrthoDB" id="498125at2759"/>
<dbReference type="GO" id="GO:0005737">
    <property type="term" value="C:cytoplasm"/>
    <property type="evidence" value="ECO:0007669"/>
    <property type="project" value="TreeGrafter"/>
</dbReference>
<comment type="similarity">
    <text evidence="1">Belongs to the short-chain dehydrogenases/reductases (SDR) family.</text>
</comment>
<evidence type="ECO:0008006" key="6">
    <source>
        <dbReference type="Google" id="ProtNLM"/>
    </source>
</evidence>
<dbReference type="SUPFAM" id="SSF51735">
    <property type="entry name" value="NAD(P)-binding Rossmann-fold domains"/>
    <property type="match status" value="1"/>
</dbReference>
<dbReference type="PROSITE" id="PS00061">
    <property type="entry name" value="ADH_SHORT"/>
    <property type="match status" value="1"/>
</dbReference>
<dbReference type="Pfam" id="PF00106">
    <property type="entry name" value="adh_short"/>
    <property type="match status" value="1"/>
</dbReference>
<sequence length="366" mass="40352">MANAEYKPHSVVKAIRQSPPVDLSKPYDIGWIKGKHILITGGASGFGAEWARTWAKAWASLVLADINAKLGTEVAATIRQDTGNEEVHFVECDVRDWQAQVRLFKEAVRLSRHGGIDCVVANAGVAGIEPFHDPSNDFAVDEPPKPNFKVIDVNLTGVLYTTQLALWWLNRNPGSKPCSPDTDPRQTTRDRHILLVSSIAGLGPILTQPLYGASKHAVLGMFRCLRGTAFLEGVRTNIIFPYFIETPINPAVGRALVAGGGMGKIEDVVDAASRLVADSSILGRGLCIAPRVRVKQQDDGDWVVLPFDDNDGEEKGVWEVNAHDFDDTEIFTRRLVVILNKLAALKGWYEFSRDILKAVRYKIFGW</sequence>
<dbReference type="InterPro" id="IPR036291">
    <property type="entry name" value="NAD(P)-bd_dom_sf"/>
</dbReference>
<reference evidence="4 5" key="1">
    <citation type="submission" date="2015-01" db="EMBL/GenBank/DDBJ databases">
        <title>The Genome Sequence of Ochroconis gallopava CBS43764.</title>
        <authorList>
            <consortium name="The Broad Institute Genomics Platform"/>
            <person name="Cuomo C."/>
            <person name="de Hoog S."/>
            <person name="Gorbushina A."/>
            <person name="Stielow B."/>
            <person name="Teixiera M."/>
            <person name="Abouelleil A."/>
            <person name="Chapman S.B."/>
            <person name="Priest M."/>
            <person name="Young S.K."/>
            <person name="Wortman J."/>
            <person name="Nusbaum C."/>
            <person name="Birren B."/>
        </authorList>
    </citation>
    <scope>NUCLEOTIDE SEQUENCE [LARGE SCALE GENOMIC DNA]</scope>
    <source>
        <strain evidence="4 5">CBS 43764</strain>
    </source>
</reference>
<dbReference type="Gene3D" id="3.40.50.720">
    <property type="entry name" value="NAD(P)-binding Rossmann-like Domain"/>
    <property type="match status" value="1"/>
</dbReference>
<accession>A0A0D2AY83</accession>
<keyword evidence="2" id="KW-0521">NADP</keyword>
<dbReference type="STRING" id="253628.A0A0D2AY83"/>
<dbReference type="RefSeq" id="XP_016213978.1">
    <property type="nucleotide sequence ID" value="XM_016358360.1"/>
</dbReference>
<dbReference type="EMBL" id="KN847542">
    <property type="protein sequence ID" value="KIW04109.1"/>
    <property type="molecule type" value="Genomic_DNA"/>
</dbReference>
<dbReference type="PANTHER" id="PTHR44229:SF4">
    <property type="entry name" value="15-HYDROXYPROSTAGLANDIN DEHYDROGENASE [NAD(+)]"/>
    <property type="match status" value="1"/>
</dbReference>
<evidence type="ECO:0000313" key="4">
    <source>
        <dbReference type="EMBL" id="KIW04109.1"/>
    </source>
</evidence>